<keyword evidence="3" id="KW-1185">Reference proteome</keyword>
<name>A0A448ZDB9_9STRA</name>
<feature type="domain" description="AMP-dependent synthetase/ligase" evidence="1">
    <location>
        <begin position="13"/>
        <end position="93"/>
    </location>
</feature>
<evidence type="ECO:0000259" key="1">
    <source>
        <dbReference type="Pfam" id="PF00501"/>
    </source>
</evidence>
<dbReference type="AlphaFoldDB" id="A0A448ZDB9"/>
<proteinExistence type="predicted"/>
<dbReference type="InterPro" id="IPR042099">
    <property type="entry name" value="ANL_N_sf"/>
</dbReference>
<evidence type="ECO:0000313" key="2">
    <source>
        <dbReference type="EMBL" id="VEU40000.1"/>
    </source>
</evidence>
<dbReference type="Gene3D" id="3.40.50.12780">
    <property type="entry name" value="N-terminal domain of ligase-like"/>
    <property type="match status" value="1"/>
</dbReference>
<gene>
    <name evidence="2" type="ORF">PSNMU_V1.4_AUG-EV-PASAV3_0068680</name>
</gene>
<reference evidence="2 3" key="1">
    <citation type="submission" date="2019-01" db="EMBL/GenBank/DDBJ databases">
        <authorList>
            <person name="Ferrante I. M."/>
        </authorList>
    </citation>
    <scope>NUCLEOTIDE SEQUENCE [LARGE SCALE GENOMIC DNA]</scope>
    <source>
        <strain evidence="2 3">B856</strain>
    </source>
</reference>
<dbReference type="SUPFAM" id="SSF56801">
    <property type="entry name" value="Acetyl-CoA synthetase-like"/>
    <property type="match status" value="1"/>
</dbReference>
<sequence length="105" mass="11623">MSDDTKTILDFFFDNVKKLGAKTFLTQPMGGDVVKTFSYQEVLDEAKKVAGYIESKGYPPKSQIAICSKNCAHWLIADIGIMLAGHVSVPVSLECCDEWFSEPID</sequence>
<dbReference type="EMBL" id="CAACVS010000249">
    <property type="protein sequence ID" value="VEU40000.1"/>
    <property type="molecule type" value="Genomic_DNA"/>
</dbReference>
<dbReference type="InterPro" id="IPR000873">
    <property type="entry name" value="AMP-dep_synth/lig_dom"/>
</dbReference>
<protein>
    <recommendedName>
        <fullName evidence="1">AMP-dependent synthetase/ligase domain-containing protein</fullName>
    </recommendedName>
</protein>
<dbReference type="Proteomes" id="UP000291116">
    <property type="component" value="Unassembled WGS sequence"/>
</dbReference>
<organism evidence="2 3">
    <name type="scientific">Pseudo-nitzschia multistriata</name>
    <dbReference type="NCBI Taxonomy" id="183589"/>
    <lineage>
        <taxon>Eukaryota</taxon>
        <taxon>Sar</taxon>
        <taxon>Stramenopiles</taxon>
        <taxon>Ochrophyta</taxon>
        <taxon>Bacillariophyta</taxon>
        <taxon>Bacillariophyceae</taxon>
        <taxon>Bacillariophycidae</taxon>
        <taxon>Bacillariales</taxon>
        <taxon>Bacillariaceae</taxon>
        <taxon>Pseudo-nitzschia</taxon>
    </lineage>
</organism>
<accession>A0A448ZDB9</accession>
<evidence type="ECO:0000313" key="3">
    <source>
        <dbReference type="Proteomes" id="UP000291116"/>
    </source>
</evidence>
<dbReference type="Pfam" id="PF00501">
    <property type="entry name" value="AMP-binding"/>
    <property type="match status" value="1"/>
</dbReference>